<dbReference type="RefSeq" id="WP_136912278.1">
    <property type="nucleotide sequence ID" value="NZ_CP039371.1"/>
</dbReference>
<name>A0A4D6X5F2_PSEPU</name>
<gene>
    <name evidence="3" type="ORF">E6B08_00395</name>
</gene>
<dbReference type="EMBL" id="CP039371">
    <property type="protein sequence ID" value="QCI09981.1"/>
    <property type="molecule type" value="Genomic_DNA"/>
</dbReference>
<reference evidence="4" key="1">
    <citation type="submission" date="2019-04" db="EMBL/GenBank/DDBJ databases">
        <title>Genome sequence of Pseudomonas putida 1290, an auxin catabolizing strain.</title>
        <authorList>
            <person name="Laird T.S."/>
            <person name="Leveau J.H.J."/>
        </authorList>
    </citation>
    <scope>NUCLEOTIDE SEQUENCE [LARGE SCALE GENOMIC DNA]</scope>
    <source>
        <strain evidence="4">1290</strain>
    </source>
</reference>
<evidence type="ECO:0000313" key="3">
    <source>
        <dbReference type="EMBL" id="QCI09981.1"/>
    </source>
</evidence>
<dbReference type="Proteomes" id="UP000298551">
    <property type="component" value="Chromosome"/>
</dbReference>
<accession>A0A4D6X5F2</accession>
<keyword evidence="2" id="KW-0732">Signal</keyword>
<evidence type="ECO:0000256" key="2">
    <source>
        <dbReference type="SAM" id="SignalP"/>
    </source>
</evidence>
<feature type="region of interest" description="Disordered" evidence="1">
    <location>
        <begin position="20"/>
        <end position="118"/>
    </location>
</feature>
<dbReference type="InterPro" id="IPR024572">
    <property type="entry name" value="RcnB"/>
</dbReference>
<dbReference type="OrthoDB" id="6687316at2"/>
<proteinExistence type="predicted"/>
<organism evidence="3 4">
    <name type="scientific">Pseudomonas putida</name>
    <name type="common">Arthrobacter siderocapsulatus</name>
    <dbReference type="NCBI Taxonomy" id="303"/>
    <lineage>
        <taxon>Bacteria</taxon>
        <taxon>Pseudomonadati</taxon>
        <taxon>Pseudomonadota</taxon>
        <taxon>Gammaproteobacteria</taxon>
        <taxon>Pseudomonadales</taxon>
        <taxon>Pseudomonadaceae</taxon>
        <taxon>Pseudomonas</taxon>
    </lineage>
</organism>
<dbReference type="Pfam" id="PF11776">
    <property type="entry name" value="RcnB"/>
    <property type="match status" value="1"/>
</dbReference>
<evidence type="ECO:0000256" key="1">
    <source>
        <dbReference type="SAM" id="MobiDB-lite"/>
    </source>
</evidence>
<protein>
    <submittedName>
        <fullName evidence="3">Integral membrane-like protein</fullName>
    </submittedName>
</protein>
<sequence length="176" mass="19991">MKKTLTVICAALMISAPLASFAQPGPSQGGQQGRPQQGQQQNRPQQGQQQNRPQQGQQQNRPQQGQQQNRPQQGQPQNRPQQGQHQGNQQHNRPGNNQGYRDPSYRPQPGMPVPHSQWKRGHVVDPRYRGDGYWVTDWRTRHLPAPPHDHRWLRVNGDYVLVAIATGVIMNILTGY</sequence>
<dbReference type="Gene3D" id="3.10.450.160">
    <property type="entry name" value="inner membrane protein cigr"/>
    <property type="match status" value="1"/>
</dbReference>
<dbReference type="AlphaFoldDB" id="A0A4D6X5F2"/>
<feature type="chain" id="PRO_5020477029" evidence="2">
    <location>
        <begin position="23"/>
        <end position="176"/>
    </location>
</feature>
<feature type="compositionally biased region" description="Low complexity" evidence="1">
    <location>
        <begin position="33"/>
        <end position="99"/>
    </location>
</feature>
<evidence type="ECO:0000313" key="4">
    <source>
        <dbReference type="Proteomes" id="UP000298551"/>
    </source>
</evidence>
<feature type="signal peptide" evidence="2">
    <location>
        <begin position="1"/>
        <end position="22"/>
    </location>
</feature>